<dbReference type="GO" id="GO:0005886">
    <property type="term" value="C:plasma membrane"/>
    <property type="evidence" value="ECO:0007669"/>
    <property type="project" value="TreeGrafter"/>
</dbReference>
<feature type="compositionally biased region" description="Low complexity" evidence="5">
    <location>
        <begin position="255"/>
        <end position="272"/>
    </location>
</feature>
<keyword evidence="2 6" id="KW-0812">Transmembrane</keyword>
<keyword evidence="3 6" id="KW-1133">Transmembrane helix</keyword>
<feature type="transmembrane region" description="Helical" evidence="6">
    <location>
        <begin position="323"/>
        <end position="345"/>
    </location>
</feature>
<protein>
    <submittedName>
        <fullName evidence="7">Uncharacterized protein</fullName>
    </submittedName>
</protein>
<feature type="region of interest" description="Disordered" evidence="5">
    <location>
        <begin position="255"/>
        <end position="276"/>
    </location>
</feature>
<organism evidence="7 8">
    <name type="scientific">Rhizoctonia solani</name>
    <dbReference type="NCBI Taxonomy" id="456999"/>
    <lineage>
        <taxon>Eukaryota</taxon>
        <taxon>Fungi</taxon>
        <taxon>Dikarya</taxon>
        <taxon>Basidiomycota</taxon>
        <taxon>Agaricomycotina</taxon>
        <taxon>Agaricomycetes</taxon>
        <taxon>Cantharellales</taxon>
        <taxon>Ceratobasidiaceae</taxon>
        <taxon>Rhizoctonia</taxon>
    </lineage>
</organism>
<evidence type="ECO:0000313" key="7">
    <source>
        <dbReference type="EMBL" id="CUA72135.1"/>
    </source>
</evidence>
<feature type="region of interest" description="Disordered" evidence="5">
    <location>
        <begin position="389"/>
        <end position="409"/>
    </location>
</feature>
<feature type="transmembrane region" description="Helical" evidence="6">
    <location>
        <begin position="146"/>
        <end position="169"/>
    </location>
</feature>
<dbReference type="EMBL" id="CYGV01001289">
    <property type="protein sequence ID" value="CUA72135.1"/>
    <property type="molecule type" value="Genomic_DNA"/>
</dbReference>
<dbReference type="AlphaFoldDB" id="A0A0K6G0T0"/>
<name>A0A0K6G0T0_9AGAM</name>
<feature type="transmembrane region" description="Helical" evidence="6">
    <location>
        <begin position="71"/>
        <end position="91"/>
    </location>
</feature>
<evidence type="ECO:0000256" key="5">
    <source>
        <dbReference type="SAM" id="MobiDB-lite"/>
    </source>
</evidence>
<evidence type="ECO:0000256" key="2">
    <source>
        <dbReference type="ARBA" id="ARBA00022692"/>
    </source>
</evidence>
<evidence type="ECO:0000256" key="1">
    <source>
        <dbReference type="ARBA" id="ARBA00004141"/>
    </source>
</evidence>
<feature type="transmembrane region" description="Helical" evidence="6">
    <location>
        <begin position="121"/>
        <end position="139"/>
    </location>
</feature>
<reference evidence="7 8" key="1">
    <citation type="submission" date="2015-07" db="EMBL/GenBank/DDBJ databases">
        <authorList>
            <person name="Noorani M."/>
        </authorList>
    </citation>
    <scope>NUCLEOTIDE SEQUENCE [LARGE SCALE GENOMIC DNA]</scope>
    <source>
        <strain evidence="7">BBA 69670</strain>
    </source>
</reference>
<gene>
    <name evidence="7" type="ORF">RSOLAG22IIIB_00797</name>
</gene>
<feature type="transmembrane region" description="Helical" evidence="6">
    <location>
        <begin position="24"/>
        <end position="50"/>
    </location>
</feature>
<evidence type="ECO:0000256" key="4">
    <source>
        <dbReference type="ARBA" id="ARBA00023136"/>
    </source>
</evidence>
<dbReference type="Proteomes" id="UP000044841">
    <property type="component" value="Unassembled WGS sequence"/>
</dbReference>
<feature type="transmembrane region" description="Helical" evidence="6">
    <location>
        <begin position="200"/>
        <end position="220"/>
    </location>
</feature>
<feature type="transmembrane region" description="Helical" evidence="6">
    <location>
        <begin position="294"/>
        <end position="317"/>
    </location>
</feature>
<proteinExistence type="predicted"/>
<dbReference type="GO" id="GO:0004930">
    <property type="term" value="F:G protein-coupled receptor activity"/>
    <property type="evidence" value="ECO:0007669"/>
    <property type="project" value="TreeGrafter"/>
</dbReference>
<dbReference type="PANTHER" id="PTHR23112:SF37">
    <property type="entry name" value="G PROTEIN-COUPLED RECEPTOR GPR1"/>
    <property type="match status" value="1"/>
</dbReference>
<evidence type="ECO:0000256" key="6">
    <source>
        <dbReference type="SAM" id="Phobius"/>
    </source>
</evidence>
<dbReference type="PANTHER" id="PTHR23112">
    <property type="entry name" value="G PROTEIN-COUPLED RECEPTOR 157-RELATED"/>
    <property type="match status" value="1"/>
</dbReference>
<dbReference type="SUPFAM" id="SSF81321">
    <property type="entry name" value="Family A G protein-coupled receptor-like"/>
    <property type="match status" value="1"/>
</dbReference>
<accession>A0A0K6G0T0</accession>
<evidence type="ECO:0000256" key="3">
    <source>
        <dbReference type="ARBA" id="ARBA00022989"/>
    </source>
</evidence>
<sequence length="425" mass="46598">MSYYDGRERSYTRDYSTPAHRAGLSFIAVAGLSSAISTSLLLSYIVWYSVFNKNQEQPIVRGIRSFARSALGAFFLCLLLCDFLQGAAFAMNFKWAADGSMYHSTACTAQGAISQVGDSGAAIWSLVIAGYTFSLLFLFKKPPIWFTWGVFGAGWIVIILLPIAGPYSIQNLEKAGHFYGLSGAWCWIGDGYQLERFLYLYMWIFISLGSSIILYGLVYLRFSGRITFEGGKLAWKNPEKGWGLGCMSGSAFRDSSVNSSGQSGSGSGSNSVRPPDSAEINGVGKHLKTIARRLMLYPLVYSVVTIPVAICRLGVMAGWEPPFWLYVFAGMTFSSSGLTNVLLFIATRHSFIQKVATVRPRIHVTTHQVTVLEDARGAQTIHLHDLSTNTRHEETDLDEKDSTSVKSKHGSGGLVGVRFVGGHMV</sequence>
<keyword evidence="4 6" id="KW-0472">Membrane</keyword>
<comment type="subcellular location">
    <subcellularLocation>
        <location evidence="1">Membrane</location>
        <topology evidence="1">Multi-pass membrane protein</topology>
    </subcellularLocation>
</comment>
<dbReference type="GO" id="GO:0007189">
    <property type="term" value="P:adenylate cyclase-activating G protein-coupled receptor signaling pathway"/>
    <property type="evidence" value="ECO:0007669"/>
    <property type="project" value="TreeGrafter"/>
</dbReference>
<keyword evidence="8" id="KW-1185">Reference proteome</keyword>
<evidence type="ECO:0000313" key="8">
    <source>
        <dbReference type="Proteomes" id="UP000044841"/>
    </source>
</evidence>
<dbReference type="Gene3D" id="1.20.1070.10">
    <property type="entry name" value="Rhodopsin 7-helix transmembrane proteins"/>
    <property type="match status" value="1"/>
</dbReference>